<keyword evidence="3" id="KW-1185">Reference proteome</keyword>
<proteinExistence type="predicted"/>
<dbReference type="EnsemblPlants" id="Pp3c1_25260V3.1">
    <property type="protein sequence ID" value="Pp3c1_25260V3.1"/>
    <property type="gene ID" value="Pp3c1_25260"/>
</dbReference>
<reference evidence="1 3" key="1">
    <citation type="journal article" date="2008" name="Science">
        <title>The Physcomitrella genome reveals evolutionary insights into the conquest of land by plants.</title>
        <authorList>
            <person name="Rensing S."/>
            <person name="Lang D."/>
            <person name="Zimmer A."/>
            <person name="Terry A."/>
            <person name="Salamov A."/>
            <person name="Shapiro H."/>
            <person name="Nishiyama T."/>
            <person name="Perroud P.-F."/>
            <person name="Lindquist E."/>
            <person name="Kamisugi Y."/>
            <person name="Tanahashi T."/>
            <person name="Sakakibara K."/>
            <person name="Fujita T."/>
            <person name="Oishi K."/>
            <person name="Shin-I T."/>
            <person name="Kuroki Y."/>
            <person name="Toyoda A."/>
            <person name="Suzuki Y."/>
            <person name="Hashimoto A."/>
            <person name="Yamaguchi K."/>
            <person name="Sugano A."/>
            <person name="Kohara Y."/>
            <person name="Fujiyama A."/>
            <person name="Anterola A."/>
            <person name="Aoki S."/>
            <person name="Ashton N."/>
            <person name="Barbazuk W.B."/>
            <person name="Barker E."/>
            <person name="Bennetzen J."/>
            <person name="Bezanilla M."/>
            <person name="Blankenship R."/>
            <person name="Cho S.H."/>
            <person name="Dutcher S."/>
            <person name="Estelle M."/>
            <person name="Fawcett J.A."/>
            <person name="Gundlach H."/>
            <person name="Hanada K."/>
            <person name="Heyl A."/>
            <person name="Hicks K.A."/>
            <person name="Hugh J."/>
            <person name="Lohr M."/>
            <person name="Mayer K."/>
            <person name="Melkozernov A."/>
            <person name="Murata T."/>
            <person name="Nelson D."/>
            <person name="Pils B."/>
            <person name="Prigge M."/>
            <person name="Reiss B."/>
            <person name="Renner T."/>
            <person name="Rombauts S."/>
            <person name="Rushton P."/>
            <person name="Sanderfoot A."/>
            <person name="Schween G."/>
            <person name="Shiu S.-H."/>
            <person name="Stueber K."/>
            <person name="Theodoulou F.L."/>
            <person name="Tu H."/>
            <person name="Van de Peer Y."/>
            <person name="Verrier P.J."/>
            <person name="Waters E."/>
            <person name="Wood A."/>
            <person name="Yang L."/>
            <person name="Cove D."/>
            <person name="Cuming A."/>
            <person name="Hasebe M."/>
            <person name="Lucas S."/>
            <person name="Mishler D.B."/>
            <person name="Reski R."/>
            <person name="Grigoriev I."/>
            <person name="Quatrano R.S."/>
            <person name="Boore J.L."/>
        </authorList>
    </citation>
    <scope>NUCLEOTIDE SEQUENCE [LARGE SCALE GENOMIC DNA]</scope>
    <source>
        <strain evidence="2 3">cv. Gransden 2004</strain>
    </source>
</reference>
<dbReference type="Proteomes" id="UP000006727">
    <property type="component" value="Chromosome 1"/>
</dbReference>
<sequence length="64" mass="7370">MVADSIRIAKKSSVLQLLWPIFHDNQRLTDETGLSKRIQAMKFLMAIKLETFSHKPVLVFLKVS</sequence>
<gene>
    <name evidence="1" type="ORF">PHYPA_001162</name>
</gene>
<dbReference type="Gramene" id="Pp3c1_25260V3.2">
    <property type="protein sequence ID" value="Pp3c1_25260V3.2"/>
    <property type="gene ID" value="Pp3c1_25260"/>
</dbReference>
<evidence type="ECO:0000313" key="2">
    <source>
        <dbReference type="EnsemblPlants" id="Pp3c1_25260V3.1"/>
    </source>
</evidence>
<evidence type="ECO:0000313" key="1">
    <source>
        <dbReference type="EMBL" id="PNR62738.1"/>
    </source>
</evidence>
<dbReference type="Gramene" id="Pp3c1_25260V3.1">
    <property type="protein sequence ID" value="Pp3c1_25260V3.1"/>
    <property type="gene ID" value="Pp3c1_25260"/>
</dbReference>
<reference evidence="2" key="3">
    <citation type="submission" date="2020-12" db="UniProtKB">
        <authorList>
            <consortium name="EnsemblPlants"/>
        </authorList>
    </citation>
    <scope>IDENTIFICATION</scope>
</reference>
<dbReference type="AlphaFoldDB" id="A0A2K1L9M8"/>
<protein>
    <submittedName>
        <fullName evidence="1 2">Uncharacterized protein</fullName>
    </submittedName>
</protein>
<name>A0A2K1L9M8_PHYPA</name>
<organism evidence="1">
    <name type="scientific">Physcomitrium patens</name>
    <name type="common">Spreading-leaved earth moss</name>
    <name type="synonym">Physcomitrella patens</name>
    <dbReference type="NCBI Taxonomy" id="3218"/>
    <lineage>
        <taxon>Eukaryota</taxon>
        <taxon>Viridiplantae</taxon>
        <taxon>Streptophyta</taxon>
        <taxon>Embryophyta</taxon>
        <taxon>Bryophyta</taxon>
        <taxon>Bryophytina</taxon>
        <taxon>Bryopsida</taxon>
        <taxon>Funariidae</taxon>
        <taxon>Funariales</taxon>
        <taxon>Funariaceae</taxon>
        <taxon>Physcomitrium</taxon>
    </lineage>
</organism>
<dbReference type="EMBL" id="ABEU02000001">
    <property type="protein sequence ID" value="PNR62738.1"/>
    <property type="molecule type" value="Genomic_DNA"/>
</dbReference>
<evidence type="ECO:0000313" key="3">
    <source>
        <dbReference type="Proteomes" id="UP000006727"/>
    </source>
</evidence>
<dbReference type="EnsemblPlants" id="Pp3c1_25260V3.2">
    <property type="protein sequence ID" value="Pp3c1_25260V3.2"/>
    <property type="gene ID" value="Pp3c1_25260"/>
</dbReference>
<accession>A0A2K1L9M8</accession>
<reference evidence="1 3" key="2">
    <citation type="journal article" date="2018" name="Plant J.">
        <title>The Physcomitrella patens chromosome-scale assembly reveals moss genome structure and evolution.</title>
        <authorList>
            <person name="Lang D."/>
            <person name="Ullrich K.K."/>
            <person name="Murat F."/>
            <person name="Fuchs J."/>
            <person name="Jenkins J."/>
            <person name="Haas F.B."/>
            <person name="Piednoel M."/>
            <person name="Gundlach H."/>
            <person name="Van Bel M."/>
            <person name="Meyberg R."/>
            <person name="Vives C."/>
            <person name="Morata J."/>
            <person name="Symeonidi A."/>
            <person name="Hiss M."/>
            <person name="Muchero W."/>
            <person name="Kamisugi Y."/>
            <person name="Saleh O."/>
            <person name="Blanc G."/>
            <person name="Decker E.L."/>
            <person name="van Gessel N."/>
            <person name="Grimwood J."/>
            <person name="Hayes R.D."/>
            <person name="Graham S.W."/>
            <person name="Gunter L.E."/>
            <person name="McDaniel S.F."/>
            <person name="Hoernstein S.N.W."/>
            <person name="Larsson A."/>
            <person name="Li F.W."/>
            <person name="Perroud P.F."/>
            <person name="Phillips J."/>
            <person name="Ranjan P."/>
            <person name="Rokshar D.S."/>
            <person name="Rothfels C.J."/>
            <person name="Schneider L."/>
            <person name="Shu S."/>
            <person name="Stevenson D.W."/>
            <person name="Thummler F."/>
            <person name="Tillich M."/>
            <person name="Villarreal Aguilar J.C."/>
            <person name="Widiez T."/>
            <person name="Wong G.K."/>
            <person name="Wymore A."/>
            <person name="Zhang Y."/>
            <person name="Zimmer A.D."/>
            <person name="Quatrano R.S."/>
            <person name="Mayer K.F.X."/>
            <person name="Goodstein D."/>
            <person name="Casacuberta J.M."/>
            <person name="Vandepoele K."/>
            <person name="Reski R."/>
            <person name="Cuming A.C."/>
            <person name="Tuskan G.A."/>
            <person name="Maumus F."/>
            <person name="Salse J."/>
            <person name="Schmutz J."/>
            <person name="Rensing S.A."/>
        </authorList>
    </citation>
    <scope>NUCLEOTIDE SEQUENCE [LARGE SCALE GENOMIC DNA]</scope>
    <source>
        <strain evidence="2 3">cv. Gransden 2004</strain>
    </source>
</reference>
<dbReference type="PaxDb" id="3218-PP1S59_14V6.1"/>
<dbReference type="InParanoid" id="A0A2K1L9M8"/>